<evidence type="ECO:0000256" key="6">
    <source>
        <dbReference type="ARBA" id="ARBA00022989"/>
    </source>
</evidence>
<evidence type="ECO:0000256" key="4">
    <source>
        <dbReference type="ARBA" id="ARBA00022502"/>
    </source>
</evidence>
<keyword evidence="9" id="KW-0328">Glycosyltransferase</keyword>
<dbReference type="EMBL" id="JAKELL010000076">
    <property type="protein sequence ID" value="KAH8984466.1"/>
    <property type="molecule type" value="Genomic_DNA"/>
</dbReference>
<evidence type="ECO:0000256" key="7">
    <source>
        <dbReference type="ARBA" id="ARBA00023136"/>
    </source>
</evidence>
<keyword evidence="4" id="KW-0337">GPI-anchor biosynthesis</keyword>
<dbReference type="PIRSF" id="PIRSF016104">
    <property type="entry name" value="GPI2"/>
    <property type="match status" value="1"/>
</dbReference>
<evidence type="ECO:0000256" key="8">
    <source>
        <dbReference type="SAM" id="Phobius"/>
    </source>
</evidence>
<dbReference type="AlphaFoldDB" id="A0AAD4LDN3"/>
<evidence type="ECO:0000313" key="10">
    <source>
        <dbReference type="Proteomes" id="UP001201163"/>
    </source>
</evidence>
<dbReference type="GO" id="GO:0000506">
    <property type="term" value="C:glycosylphosphatidylinositol-N-acetylglucosaminyltransferase (GPI-GnT) complex"/>
    <property type="evidence" value="ECO:0007669"/>
    <property type="project" value="TreeGrafter"/>
</dbReference>
<evidence type="ECO:0000256" key="5">
    <source>
        <dbReference type="ARBA" id="ARBA00022692"/>
    </source>
</evidence>
<comment type="pathway">
    <text evidence="2">Glycolipid biosynthesis; glycosylphosphatidylinositol-anchor biosynthesis.</text>
</comment>
<protein>
    <submittedName>
        <fullName evidence="9">Phosphatidylinositol N-acetylglucosaminyltransferase</fullName>
    </submittedName>
</protein>
<dbReference type="InterPro" id="IPR009450">
    <property type="entry name" value="Plno_GlcNAc_GPI2"/>
</dbReference>
<comment type="similarity">
    <text evidence="3">Belongs to the PIGC family.</text>
</comment>
<keyword evidence="5 8" id="KW-0812">Transmembrane</keyword>
<evidence type="ECO:0000256" key="1">
    <source>
        <dbReference type="ARBA" id="ARBA00004141"/>
    </source>
</evidence>
<keyword evidence="10" id="KW-1185">Reference proteome</keyword>
<dbReference type="PANTHER" id="PTHR12982:SF0">
    <property type="entry name" value="PHOSPHATIDYLINOSITOL N-ACETYLGLUCOSAMINYLTRANSFERASE SUBUNIT C"/>
    <property type="match status" value="1"/>
</dbReference>
<feature type="transmembrane region" description="Helical" evidence="8">
    <location>
        <begin position="219"/>
        <end position="238"/>
    </location>
</feature>
<feature type="transmembrane region" description="Helical" evidence="8">
    <location>
        <begin position="166"/>
        <end position="183"/>
    </location>
</feature>
<keyword evidence="9" id="KW-0808">Transferase</keyword>
<keyword evidence="7 8" id="KW-0472">Membrane</keyword>
<gene>
    <name evidence="9" type="ORF">EDB92DRAFT_1803125</name>
</gene>
<evidence type="ECO:0000313" key="9">
    <source>
        <dbReference type="EMBL" id="KAH8984466.1"/>
    </source>
</evidence>
<accession>A0AAD4LDN3</accession>
<evidence type="ECO:0000256" key="2">
    <source>
        <dbReference type="ARBA" id="ARBA00004687"/>
    </source>
</evidence>
<proteinExistence type="inferred from homology"/>
<name>A0AAD4LDN3_9AGAM</name>
<dbReference type="GO" id="GO:0006506">
    <property type="term" value="P:GPI anchor biosynthetic process"/>
    <property type="evidence" value="ECO:0007669"/>
    <property type="project" value="UniProtKB-KW"/>
</dbReference>
<reference evidence="9" key="1">
    <citation type="submission" date="2022-01" db="EMBL/GenBank/DDBJ databases">
        <title>Comparative genomics reveals a dynamic genome evolution in the ectomycorrhizal milk-cap (Lactarius) mushrooms.</title>
        <authorList>
            <consortium name="DOE Joint Genome Institute"/>
            <person name="Lebreton A."/>
            <person name="Tang N."/>
            <person name="Kuo A."/>
            <person name="LaButti K."/>
            <person name="Drula E."/>
            <person name="Barry K."/>
            <person name="Clum A."/>
            <person name="Lipzen A."/>
            <person name="Mousain D."/>
            <person name="Ng V."/>
            <person name="Wang R."/>
            <person name="Wang X."/>
            <person name="Dai Y."/>
            <person name="Henrissat B."/>
            <person name="Grigoriev I.V."/>
            <person name="Guerin-Laguette A."/>
            <person name="Yu F."/>
            <person name="Martin F.M."/>
        </authorList>
    </citation>
    <scope>NUCLEOTIDE SEQUENCE</scope>
    <source>
        <strain evidence="9">QP</strain>
    </source>
</reference>
<dbReference type="PANTHER" id="PTHR12982">
    <property type="entry name" value="PHOSPHATIDYLINOSITOL GLYCAN, CLASS C"/>
    <property type="match status" value="1"/>
</dbReference>
<feature type="transmembrane region" description="Helical" evidence="8">
    <location>
        <begin position="45"/>
        <end position="69"/>
    </location>
</feature>
<dbReference type="GO" id="GO:0016757">
    <property type="term" value="F:glycosyltransferase activity"/>
    <property type="evidence" value="ECO:0007669"/>
    <property type="project" value="UniProtKB-KW"/>
</dbReference>
<sequence>MTSVNNAPPEWERVLWRPQPFPDNYVPPSFLSALSKNPNVLPYRYWPLVLGACAISQNLSVVFIFLAVFTRLLDHTLDPRLLVALSTAGFIGGCLVWELMGHFESDAASSERRTCFSSSIQLNCANRSCSALGARTVKASLLVFLALIALAPILRTLTAPTSADSIWALATALFLVHAALADYTYSASPVQRERLTSVLSTNAAISATVVLASRLHNDLAVFALMLFSVEAFALFPVLRRCLQQMMPAPVQALVTGTLGLAALAAPLPGLCAAVLVSVTFGAPAALIWAQQYKHEIRGPWDAATPRGFEGDSGAT</sequence>
<dbReference type="Pfam" id="PF06432">
    <property type="entry name" value="GPI2"/>
    <property type="match status" value="1"/>
</dbReference>
<keyword evidence="6 8" id="KW-1133">Transmembrane helix</keyword>
<dbReference type="Proteomes" id="UP001201163">
    <property type="component" value="Unassembled WGS sequence"/>
</dbReference>
<organism evidence="9 10">
    <name type="scientific">Lactarius akahatsu</name>
    <dbReference type="NCBI Taxonomy" id="416441"/>
    <lineage>
        <taxon>Eukaryota</taxon>
        <taxon>Fungi</taxon>
        <taxon>Dikarya</taxon>
        <taxon>Basidiomycota</taxon>
        <taxon>Agaricomycotina</taxon>
        <taxon>Agaricomycetes</taxon>
        <taxon>Russulales</taxon>
        <taxon>Russulaceae</taxon>
        <taxon>Lactarius</taxon>
    </lineage>
</organism>
<feature type="transmembrane region" description="Helical" evidence="8">
    <location>
        <begin position="81"/>
        <end position="103"/>
    </location>
</feature>
<evidence type="ECO:0000256" key="3">
    <source>
        <dbReference type="ARBA" id="ARBA00008321"/>
    </source>
</evidence>
<comment type="subcellular location">
    <subcellularLocation>
        <location evidence="1">Membrane</location>
        <topology evidence="1">Multi-pass membrane protein</topology>
    </subcellularLocation>
</comment>
<feature type="transmembrane region" description="Helical" evidence="8">
    <location>
        <begin position="136"/>
        <end position="154"/>
    </location>
</feature>
<comment type="caution">
    <text evidence="9">The sequence shown here is derived from an EMBL/GenBank/DDBJ whole genome shotgun (WGS) entry which is preliminary data.</text>
</comment>